<dbReference type="EMBL" id="BAABLN010000005">
    <property type="protein sequence ID" value="GAA4691055.1"/>
    <property type="molecule type" value="Genomic_DNA"/>
</dbReference>
<keyword evidence="3" id="KW-1185">Reference proteome</keyword>
<protein>
    <submittedName>
        <fullName evidence="2">Uncharacterized protein</fullName>
    </submittedName>
</protein>
<accession>A0ABP8WL80</accession>
<dbReference type="RefSeq" id="WP_345310456.1">
    <property type="nucleotide sequence ID" value="NZ_BAABLN010000005.1"/>
</dbReference>
<sequence>MGGQSEAGRDSGQPAEERTVGMTPEQEQKFLRDGGAQHQPADGGIGAMTDSQGRDPDTPN</sequence>
<dbReference type="Proteomes" id="UP001501446">
    <property type="component" value="Unassembled WGS sequence"/>
</dbReference>
<evidence type="ECO:0000256" key="1">
    <source>
        <dbReference type="SAM" id="MobiDB-lite"/>
    </source>
</evidence>
<proteinExistence type="predicted"/>
<evidence type="ECO:0000313" key="3">
    <source>
        <dbReference type="Proteomes" id="UP001501446"/>
    </source>
</evidence>
<name>A0ABP8WL80_9MICC</name>
<evidence type="ECO:0000313" key="2">
    <source>
        <dbReference type="EMBL" id="GAA4691055.1"/>
    </source>
</evidence>
<reference evidence="3" key="1">
    <citation type="journal article" date="2019" name="Int. J. Syst. Evol. Microbiol.">
        <title>The Global Catalogue of Microorganisms (GCM) 10K type strain sequencing project: providing services to taxonomists for standard genome sequencing and annotation.</title>
        <authorList>
            <consortium name="The Broad Institute Genomics Platform"/>
            <consortium name="The Broad Institute Genome Sequencing Center for Infectious Disease"/>
            <person name="Wu L."/>
            <person name="Ma J."/>
        </authorList>
    </citation>
    <scope>NUCLEOTIDE SEQUENCE [LARGE SCALE GENOMIC DNA]</scope>
    <source>
        <strain evidence="3">JCM 18958</strain>
    </source>
</reference>
<comment type="caution">
    <text evidence="2">The sequence shown here is derived from an EMBL/GenBank/DDBJ whole genome shotgun (WGS) entry which is preliminary data.</text>
</comment>
<feature type="region of interest" description="Disordered" evidence="1">
    <location>
        <begin position="1"/>
        <end position="60"/>
    </location>
</feature>
<gene>
    <name evidence="2" type="ORF">GCM10025781_04940</name>
</gene>
<organism evidence="2 3">
    <name type="scientific">Kocuria gwangalliensis</name>
    <dbReference type="NCBI Taxonomy" id="501592"/>
    <lineage>
        <taxon>Bacteria</taxon>
        <taxon>Bacillati</taxon>
        <taxon>Actinomycetota</taxon>
        <taxon>Actinomycetes</taxon>
        <taxon>Micrococcales</taxon>
        <taxon>Micrococcaceae</taxon>
        <taxon>Kocuria</taxon>
    </lineage>
</organism>